<dbReference type="RefSeq" id="WP_067788588.1">
    <property type="nucleotide sequence ID" value="NZ_CP016545.1"/>
</dbReference>
<dbReference type="CDD" id="cd06158">
    <property type="entry name" value="S2P-M50_like_1"/>
    <property type="match status" value="1"/>
</dbReference>
<feature type="transmembrane region" description="Helical" evidence="13">
    <location>
        <begin position="176"/>
        <end position="195"/>
    </location>
</feature>
<evidence type="ECO:0000259" key="14">
    <source>
        <dbReference type="Pfam" id="PF02163"/>
    </source>
</evidence>
<sequence>MTETLLLAAIIVPCLIVAIVFHEVSHGWAALALGDPTAKEQRRLSFNPIRHVDPFGTVILPGMLYIIGAPPFGWAKPVPVNQRRLTNPRYGMMAVAAAGPAMNVLLATVGAVALGLLAATGDTGMVTETAATGLQVFILINIVLALFNMLPIPPLDGSHVVEGLLPRKWARHYGAVRKYGFVFLIILLLADWYFLDRWLLNGVVGPPVGWLMDQFIAIAAWTANLTR</sequence>
<reference evidence="15 16" key="1">
    <citation type="submission" date="2016-07" db="EMBL/GenBank/DDBJ databases">
        <title>Complete genome sequence of Altererythrobacter namhicola JCM 16345T, containing esterase-encoding genes.</title>
        <authorList>
            <person name="Cheng H."/>
            <person name="Wu Y.-H."/>
            <person name="Jian S.-L."/>
            <person name="Huo Y.-Y."/>
            <person name="Wang C.-S."/>
            <person name="Xu X.-W."/>
        </authorList>
    </citation>
    <scope>NUCLEOTIDE SEQUENCE [LARGE SCALE GENOMIC DNA]</scope>
    <source>
        <strain evidence="15 16">JCM 16345</strain>
    </source>
</reference>
<dbReference type="GO" id="GO:0008237">
    <property type="term" value="F:metallopeptidase activity"/>
    <property type="evidence" value="ECO:0007669"/>
    <property type="project" value="UniProtKB-KW"/>
</dbReference>
<evidence type="ECO:0000313" key="15">
    <source>
        <dbReference type="EMBL" id="ANU08470.1"/>
    </source>
</evidence>
<dbReference type="Pfam" id="PF02163">
    <property type="entry name" value="Peptidase_M50"/>
    <property type="match status" value="1"/>
</dbReference>
<evidence type="ECO:0000256" key="1">
    <source>
        <dbReference type="ARBA" id="ARBA00001947"/>
    </source>
</evidence>
<evidence type="ECO:0000256" key="11">
    <source>
        <dbReference type="ARBA" id="ARBA00023049"/>
    </source>
</evidence>
<evidence type="ECO:0000256" key="8">
    <source>
        <dbReference type="ARBA" id="ARBA00022801"/>
    </source>
</evidence>
<dbReference type="Proteomes" id="UP000092698">
    <property type="component" value="Chromosome"/>
</dbReference>
<feature type="transmembrane region" description="Helical" evidence="13">
    <location>
        <begin position="130"/>
        <end position="150"/>
    </location>
</feature>
<dbReference type="OrthoDB" id="9800627at2"/>
<evidence type="ECO:0000256" key="3">
    <source>
        <dbReference type="ARBA" id="ARBA00007931"/>
    </source>
</evidence>
<evidence type="ECO:0000256" key="6">
    <source>
        <dbReference type="ARBA" id="ARBA00022692"/>
    </source>
</evidence>
<evidence type="ECO:0000256" key="12">
    <source>
        <dbReference type="ARBA" id="ARBA00023136"/>
    </source>
</evidence>
<feature type="transmembrane region" description="Helical" evidence="13">
    <location>
        <begin position="58"/>
        <end position="75"/>
    </location>
</feature>
<dbReference type="GO" id="GO:0046872">
    <property type="term" value="F:metal ion binding"/>
    <property type="evidence" value="ECO:0007669"/>
    <property type="project" value="UniProtKB-KW"/>
</dbReference>
<keyword evidence="9" id="KW-0862">Zinc</keyword>
<feature type="domain" description="Peptidase M50" evidence="14">
    <location>
        <begin position="129"/>
        <end position="186"/>
    </location>
</feature>
<dbReference type="PANTHER" id="PTHR35864:SF1">
    <property type="entry name" value="ZINC METALLOPROTEASE YWHC-RELATED"/>
    <property type="match status" value="1"/>
</dbReference>
<keyword evidence="11" id="KW-0482">Metalloprotease</keyword>
<evidence type="ECO:0000256" key="9">
    <source>
        <dbReference type="ARBA" id="ARBA00022833"/>
    </source>
</evidence>
<dbReference type="AlphaFoldDB" id="A0A1C7DAF0"/>
<dbReference type="InterPro" id="IPR008915">
    <property type="entry name" value="Peptidase_M50"/>
</dbReference>
<keyword evidence="8" id="KW-0378">Hydrolase</keyword>
<dbReference type="InterPro" id="IPR052348">
    <property type="entry name" value="Metallopeptidase_M50B"/>
</dbReference>
<organism evidence="15 16">
    <name type="scientific">Paraurantiacibacter namhicola</name>
    <dbReference type="NCBI Taxonomy" id="645517"/>
    <lineage>
        <taxon>Bacteria</taxon>
        <taxon>Pseudomonadati</taxon>
        <taxon>Pseudomonadota</taxon>
        <taxon>Alphaproteobacteria</taxon>
        <taxon>Sphingomonadales</taxon>
        <taxon>Erythrobacteraceae</taxon>
        <taxon>Paraurantiacibacter</taxon>
    </lineage>
</organism>
<feature type="transmembrane region" description="Helical" evidence="13">
    <location>
        <begin position="95"/>
        <end position="118"/>
    </location>
</feature>
<dbReference type="STRING" id="645517.A6F65_02185"/>
<accession>A0A1C7DAF0</accession>
<proteinExistence type="inferred from homology"/>
<dbReference type="PATRIC" id="fig|645517.4.peg.2168"/>
<name>A0A1C7DAF0_9SPHN</name>
<evidence type="ECO:0000256" key="5">
    <source>
        <dbReference type="ARBA" id="ARBA00022670"/>
    </source>
</evidence>
<keyword evidence="10 13" id="KW-1133">Transmembrane helix</keyword>
<dbReference type="GO" id="GO:0005886">
    <property type="term" value="C:plasma membrane"/>
    <property type="evidence" value="ECO:0007669"/>
    <property type="project" value="UniProtKB-SubCell"/>
</dbReference>
<comment type="subcellular location">
    <subcellularLocation>
        <location evidence="2">Cell membrane</location>
        <topology evidence="2">Multi-pass membrane protein</topology>
    </subcellularLocation>
</comment>
<dbReference type="KEGG" id="anh:A6F65_02185"/>
<dbReference type="EMBL" id="CP016545">
    <property type="protein sequence ID" value="ANU08470.1"/>
    <property type="molecule type" value="Genomic_DNA"/>
</dbReference>
<keyword evidence="5" id="KW-0645">Protease</keyword>
<keyword evidence="6 13" id="KW-0812">Transmembrane</keyword>
<keyword evidence="12 13" id="KW-0472">Membrane</keyword>
<evidence type="ECO:0000256" key="2">
    <source>
        <dbReference type="ARBA" id="ARBA00004651"/>
    </source>
</evidence>
<keyword evidence="4" id="KW-1003">Cell membrane</keyword>
<evidence type="ECO:0000313" key="16">
    <source>
        <dbReference type="Proteomes" id="UP000092698"/>
    </source>
</evidence>
<comment type="cofactor">
    <cofactor evidence="1">
        <name>Zn(2+)</name>
        <dbReference type="ChEBI" id="CHEBI:29105"/>
    </cofactor>
</comment>
<evidence type="ECO:0000256" key="13">
    <source>
        <dbReference type="SAM" id="Phobius"/>
    </source>
</evidence>
<keyword evidence="7" id="KW-0479">Metal-binding</keyword>
<evidence type="ECO:0000256" key="10">
    <source>
        <dbReference type="ARBA" id="ARBA00022989"/>
    </source>
</evidence>
<dbReference type="InterPro" id="IPR044537">
    <property type="entry name" value="Rip2-like"/>
</dbReference>
<gene>
    <name evidence="15" type="ORF">A6F65_02185</name>
</gene>
<keyword evidence="16" id="KW-1185">Reference proteome</keyword>
<evidence type="ECO:0000256" key="7">
    <source>
        <dbReference type="ARBA" id="ARBA00022723"/>
    </source>
</evidence>
<evidence type="ECO:0000256" key="4">
    <source>
        <dbReference type="ARBA" id="ARBA00022475"/>
    </source>
</evidence>
<dbReference type="PANTHER" id="PTHR35864">
    <property type="entry name" value="ZINC METALLOPROTEASE MJ0611-RELATED"/>
    <property type="match status" value="1"/>
</dbReference>
<comment type="similarity">
    <text evidence="3">Belongs to the peptidase M50B family.</text>
</comment>
<dbReference type="GO" id="GO:0006508">
    <property type="term" value="P:proteolysis"/>
    <property type="evidence" value="ECO:0007669"/>
    <property type="project" value="UniProtKB-KW"/>
</dbReference>
<protein>
    <submittedName>
        <fullName evidence="15">Peptidase family M50</fullName>
    </submittedName>
</protein>